<gene>
    <name evidence="1" type="ORF">RFV38_07610</name>
</gene>
<reference evidence="2" key="1">
    <citation type="submission" date="2023-07" db="EMBL/GenBank/DDBJ databases">
        <authorList>
            <person name="Colorado M.A."/>
            <person name="Villamil L.M."/>
            <person name="Melo J.F."/>
            <person name="Rodriguez J.A."/>
            <person name="Ruiz R.Y."/>
        </authorList>
    </citation>
    <scope>NUCLEOTIDE SEQUENCE [LARGE SCALE GENOMIC DNA]</scope>
    <source>
        <strain evidence="2">C33</strain>
    </source>
</reference>
<evidence type="ECO:0000313" key="2">
    <source>
        <dbReference type="Proteomes" id="UP001279681"/>
    </source>
</evidence>
<dbReference type="Proteomes" id="UP001279681">
    <property type="component" value="Unassembled WGS sequence"/>
</dbReference>
<accession>A0ABU4W9Z8</accession>
<comment type="caution">
    <text evidence="1">The sequence shown here is derived from an EMBL/GenBank/DDBJ whole genome shotgun (WGS) entry which is preliminary data.</text>
</comment>
<keyword evidence="2" id="KW-1185">Reference proteome</keyword>
<name>A0ABU4W9Z8_9FUSO</name>
<dbReference type="Gene3D" id="1.10.510.10">
    <property type="entry name" value="Transferase(Phosphotransferase) domain 1"/>
    <property type="match status" value="1"/>
</dbReference>
<protein>
    <submittedName>
        <fullName evidence="1">Lipopolysaccharide core heptose(II) kinase RfaY</fullName>
    </submittedName>
</protein>
<organism evidence="1 2">
    <name type="scientific">Candidatus Cetobacterium colombiensis</name>
    <dbReference type="NCBI Taxonomy" id="3073100"/>
    <lineage>
        <taxon>Bacteria</taxon>
        <taxon>Fusobacteriati</taxon>
        <taxon>Fusobacteriota</taxon>
        <taxon>Fusobacteriia</taxon>
        <taxon>Fusobacteriales</taxon>
        <taxon>Fusobacteriaceae</taxon>
        <taxon>Cetobacterium</taxon>
    </lineage>
</organism>
<proteinExistence type="predicted"/>
<dbReference type="EMBL" id="JAVIKH010000009">
    <property type="protein sequence ID" value="MDX8336360.1"/>
    <property type="molecule type" value="Genomic_DNA"/>
</dbReference>
<dbReference type="SUPFAM" id="SSF56112">
    <property type="entry name" value="Protein kinase-like (PK-like)"/>
    <property type="match status" value="1"/>
</dbReference>
<dbReference type="RefSeq" id="WP_320313765.1">
    <property type="nucleotide sequence ID" value="NZ_JAVIKH010000009.1"/>
</dbReference>
<keyword evidence="1" id="KW-0808">Transferase</keyword>
<dbReference type="InterPro" id="IPR009330">
    <property type="entry name" value="LipoPS_heptP_kinase"/>
</dbReference>
<dbReference type="GO" id="GO:0016301">
    <property type="term" value="F:kinase activity"/>
    <property type="evidence" value="ECO:0007669"/>
    <property type="project" value="UniProtKB-KW"/>
</dbReference>
<dbReference type="InterPro" id="IPR011009">
    <property type="entry name" value="Kinase-like_dom_sf"/>
</dbReference>
<keyword evidence="1" id="KW-0418">Kinase</keyword>
<sequence>MEKVKCNDAIDFNLINKINDKNFKILKALKDDKRSKVLLIEINGNKYVYKIPLEKNKRGWQRIISVIRGSESKREFKNYSRIQKLGFKGPTPIMYWEKRKLGMAIDSFLVTSYVEGKSAKKEDLLLVEKELRKIHDKGYLHGDSQLSNFMVENNEIFLIDAKLMKNKYGKAGETYEFIYLEESCHENIDIYNKNNLSYKIAKSLNSYLHWIGKLKKTIRGKGR</sequence>
<evidence type="ECO:0000313" key="1">
    <source>
        <dbReference type="EMBL" id="MDX8336360.1"/>
    </source>
</evidence>
<dbReference type="Pfam" id="PF06176">
    <property type="entry name" value="WaaY"/>
    <property type="match status" value="1"/>
</dbReference>